<proteinExistence type="predicted"/>
<evidence type="ECO:0000313" key="1">
    <source>
        <dbReference type="EMBL" id="GAA0146245.1"/>
    </source>
</evidence>
<keyword evidence="2" id="KW-1185">Reference proteome</keyword>
<comment type="caution">
    <text evidence="1">The sequence shown here is derived from an EMBL/GenBank/DDBJ whole genome shotgun (WGS) entry which is preliminary data.</text>
</comment>
<accession>A0AAV3P3V5</accession>
<protein>
    <submittedName>
        <fullName evidence="1">General transcription factor</fullName>
    </submittedName>
</protein>
<dbReference type="EMBL" id="BAABME010031566">
    <property type="protein sequence ID" value="GAA0146245.1"/>
    <property type="molecule type" value="Genomic_DNA"/>
</dbReference>
<sequence length="102" mass="11407">MWERQRKLTKKDLKNAAFTKSFSAQSGAASPAYHHSASIQGLHNIHGSFNVPNMPGTLGSRNTTINNVPSSGVQQSAGNLSSGRFVRDDKQRWYECRRKCWI</sequence>
<organism evidence="1 2">
    <name type="scientific">Lithospermum erythrorhizon</name>
    <name type="common">Purple gromwell</name>
    <name type="synonym">Lithospermum officinale var. erythrorhizon</name>
    <dbReference type="NCBI Taxonomy" id="34254"/>
    <lineage>
        <taxon>Eukaryota</taxon>
        <taxon>Viridiplantae</taxon>
        <taxon>Streptophyta</taxon>
        <taxon>Embryophyta</taxon>
        <taxon>Tracheophyta</taxon>
        <taxon>Spermatophyta</taxon>
        <taxon>Magnoliopsida</taxon>
        <taxon>eudicotyledons</taxon>
        <taxon>Gunneridae</taxon>
        <taxon>Pentapetalae</taxon>
        <taxon>asterids</taxon>
        <taxon>lamiids</taxon>
        <taxon>Boraginales</taxon>
        <taxon>Boraginaceae</taxon>
        <taxon>Boraginoideae</taxon>
        <taxon>Lithospermeae</taxon>
        <taxon>Lithospermum</taxon>
    </lineage>
</organism>
<gene>
    <name evidence="1" type="ORF">LIER_42900</name>
</gene>
<dbReference type="Proteomes" id="UP001454036">
    <property type="component" value="Unassembled WGS sequence"/>
</dbReference>
<dbReference type="AlphaFoldDB" id="A0AAV3P3V5"/>
<evidence type="ECO:0000313" key="2">
    <source>
        <dbReference type="Proteomes" id="UP001454036"/>
    </source>
</evidence>
<name>A0AAV3P3V5_LITER</name>
<reference evidence="1 2" key="1">
    <citation type="submission" date="2024-01" db="EMBL/GenBank/DDBJ databases">
        <title>The complete chloroplast genome sequence of Lithospermum erythrorhizon: insights into the phylogenetic relationship among Boraginaceae species and the maternal lineages of purple gromwells.</title>
        <authorList>
            <person name="Okada T."/>
            <person name="Watanabe K."/>
        </authorList>
    </citation>
    <scope>NUCLEOTIDE SEQUENCE [LARGE SCALE GENOMIC DNA]</scope>
</reference>